<dbReference type="SUPFAM" id="SSF53448">
    <property type="entry name" value="Nucleotide-diphospho-sugar transferases"/>
    <property type="match status" value="1"/>
</dbReference>
<evidence type="ECO:0000313" key="8">
    <source>
        <dbReference type="Proteomes" id="UP001501710"/>
    </source>
</evidence>
<accession>A0ABP8BUR2</accession>
<keyword evidence="3" id="KW-0328">Glycosyltransferase</keyword>
<dbReference type="Pfam" id="PF00535">
    <property type="entry name" value="Glycos_transf_2"/>
    <property type="match status" value="1"/>
</dbReference>
<protein>
    <submittedName>
        <fullName evidence="7">Glycosyltransferase</fullName>
    </submittedName>
</protein>
<keyword evidence="8" id="KW-1185">Reference proteome</keyword>
<evidence type="ECO:0000313" key="7">
    <source>
        <dbReference type="EMBL" id="GAA4225795.1"/>
    </source>
</evidence>
<gene>
    <name evidence="7" type="ORF">GCM10022254_08490</name>
</gene>
<dbReference type="Pfam" id="PF02709">
    <property type="entry name" value="Glyco_transf_7C"/>
    <property type="match status" value="1"/>
</dbReference>
<evidence type="ECO:0000256" key="3">
    <source>
        <dbReference type="ARBA" id="ARBA00022676"/>
    </source>
</evidence>
<dbReference type="InterPro" id="IPR001173">
    <property type="entry name" value="Glyco_trans_2-like"/>
</dbReference>
<dbReference type="PANTHER" id="PTHR43179:SF12">
    <property type="entry name" value="GALACTOFURANOSYLTRANSFERASE GLFT2"/>
    <property type="match status" value="1"/>
</dbReference>
<name>A0ABP8BUR2_9ACTN</name>
<proteinExistence type="inferred from homology"/>
<dbReference type="Gene3D" id="3.90.550.10">
    <property type="entry name" value="Spore Coat Polysaccharide Biosynthesis Protein SpsA, Chain A"/>
    <property type="match status" value="1"/>
</dbReference>
<sequence length="421" mass="46870">MSAQRADQPRIAVIVPTYNRSELLRRTLAALVRQRIPVGEFEVVVSDDGSSDDTGDVVAGFADELQLEYHFQENLGFRASAARNAGARRTSAPVLAFVDAGVLPGPDFLSAHLSAQLSGSAVVGYIFGYQPDGPAAPLDETAWTLAPEQLVRRYGDSPEFRDVRHLALERFDFDLGSCAVPWQWFWSGNCSVRAADFWAVGGFDEDFRSWGGEDTELAYRLFRHGARFVVSRAAWAIEAPHPRTTVPNLDSGSANMLKFLHKQPDTVVELLWTWFARERTQFQIHHDWNVEDEYLLVLDAVAAAKPVDVSDELARLRRTAGSARIAVMGCGDDVPDWLATAALFDFDRDVVQNATHQVSHAIGLRTALPDNSVDLVFVTSRLRTLWRRWETEIRAEARRIGRELASPLAPVRTVVGENRGQ</sequence>
<feature type="domain" description="Glycosyltransferase 2-like" evidence="5">
    <location>
        <begin position="13"/>
        <end position="168"/>
    </location>
</feature>
<dbReference type="EMBL" id="BAABAS010000004">
    <property type="protein sequence ID" value="GAA4225795.1"/>
    <property type="molecule type" value="Genomic_DNA"/>
</dbReference>
<comment type="similarity">
    <text evidence="2">Belongs to the glycosyltransferase 2 family.</text>
</comment>
<evidence type="ECO:0000259" key="5">
    <source>
        <dbReference type="Pfam" id="PF00535"/>
    </source>
</evidence>
<keyword evidence="4" id="KW-0808">Transferase</keyword>
<evidence type="ECO:0000256" key="2">
    <source>
        <dbReference type="ARBA" id="ARBA00006739"/>
    </source>
</evidence>
<dbReference type="Proteomes" id="UP001501710">
    <property type="component" value="Unassembled WGS sequence"/>
</dbReference>
<evidence type="ECO:0000256" key="1">
    <source>
        <dbReference type="ARBA" id="ARBA00004776"/>
    </source>
</evidence>
<evidence type="ECO:0000256" key="4">
    <source>
        <dbReference type="ARBA" id="ARBA00022679"/>
    </source>
</evidence>
<reference evidence="8" key="1">
    <citation type="journal article" date="2019" name="Int. J. Syst. Evol. Microbiol.">
        <title>The Global Catalogue of Microorganisms (GCM) 10K type strain sequencing project: providing services to taxonomists for standard genome sequencing and annotation.</title>
        <authorList>
            <consortium name="The Broad Institute Genomics Platform"/>
            <consortium name="The Broad Institute Genome Sequencing Center for Infectious Disease"/>
            <person name="Wu L."/>
            <person name="Ma J."/>
        </authorList>
    </citation>
    <scope>NUCLEOTIDE SEQUENCE [LARGE SCALE GENOMIC DNA]</scope>
    <source>
        <strain evidence="8">JCM 17440</strain>
    </source>
</reference>
<dbReference type="InterPro" id="IPR027791">
    <property type="entry name" value="Galactosyl_T_C"/>
</dbReference>
<comment type="pathway">
    <text evidence="1">Cell wall biogenesis; cell wall polysaccharide biosynthesis.</text>
</comment>
<feature type="domain" description="Galactosyltransferase C-terminal" evidence="6">
    <location>
        <begin position="178"/>
        <end position="228"/>
    </location>
</feature>
<organism evidence="7 8">
    <name type="scientific">Actinomadura meridiana</name>
    <dbReference type="NCBI Taxonomy" id="559626"/>
    <lineage>
        <taxon>Bacteria</taxon>
        <taxon>Bacillati</taxon>
        <taxon>Actinomycetota</taxon>
        <taxon>Actinomycetes</taxon>
        <taxon>Streptosporangiales</taxon>
        <taxon>Thermomonosporaceae</taxon>
        <taxon>Actinomadura</taxon>
    </lineage>
</organism>
<dbReference type="InterPro" id="IPR029044">
    <property type="entry name" value="Nucleotide-diphossugar_trans"/>
</dbReference>
<comment type="caution">
    <text evidence="7">The sequence shown here is derived from an EMBL/GenBank/DDBJ whole genome shotgun (WGS) entry which is preliminary data.</text>
</comment>
<dbReference type="RefSeq" id="WP_344889982.1">
    <property type="nucleotide sequence ID" value="NZ_BAABAS010000004.1"/>
</dbReference>
<dbReference type="PANTHER" id="PTHR43179">
    <property type="entry name" value="RHAMNOSYLTRANSFERASE WBBL"/>
    <property type="match status" value="1"/>
</dbReference>
<evidence type="ECO:0000259" key="6">
    <source>
        <dbReference type="Pfam" id="PF02709"/>
    </source>
</evidence>